<organism evidence="3 4">
    <name type="scientific">Rhodococcus opacus</name>
    <name type="common">Nocardia opaca</name>
    <dbReference type="NCBI Taxonomy" id="37919"/>
    <lineage>
        <taxon>Bacteria</taxon>
        <taxon>Bacillati</taxon>
        <taxon>Actinomycetota</taxon>
        <taxon>Actinomycetes</taxon>
        <taxon>Mycobacteriales</taxon>
        <taxon>Nocardiaceae</taxon>
        <taxon>Rhodococcus</taxon>
    </lineage>
</organism>
<evidence type="ECO:0000313" key="4">
    <source>
        <dbReference type="Proteomes" id="UP000239290"/>
    </source>
</evidence>
<dbReference type="Pfam" id="PF24837">
    <property type="entry name" value="AMIN-like"/>
    <property type="match status" value="1"/>
</dbReference>
<dbReference type="InterPro" id="IPR056303">
    <property type="entry name" value="AMIN-like"/>
</dbReference>
<evidence type="ECO:0000313" key="3">
    <source>
        <dbReference type="EMBL" id="PQP26871.1"/>
    </source>
</evidence>
<comment type="caution">
    <text evidence="3">The sequence shown here is derived from an EMBL/GenBank/DDBJ whole genome shotgun (WGS) entry which is preliminary data.</text>
</comment>
<dbReference type="RefSeq" id="WP_105412721.1">
    <property type="nucleotide sequence ID" value="NZ_PUIO01000001.1"/>
</dbReference>
<dbReference type="Proteomes" id="UP000239290">
    <property type="component" value="Unassembled WGS sequence"/>
</dbReference>
<feature type="region of interest" description="Disordered" evidence="1">
    <location>
        <begin position="28"/>
        <end position="71"/>
    </location>
</feature>
<evidence type="ECO:0000259" key="2">
    <source>
        <dbReference type="Pfam" id="PF24837"/>
    </source>
</evidence>
<feature type="domain" description="AMIN-like" evidence="2">
    <location>
        <begin position="74"/>
        <end position="201"/>
    </location>
</feature>
<dbReference type="PROSITE" id="PS51257">
    <property type="entry name" value="PROKAR_LIPOPROTEIN"/>
    <property type="match status" value="1"/>
</dbReference>
<evidence type="ECO:0000256" key="1">
    <source>
        <dbReference type="SAM" id="MobiDB-lite"/>
    </source>
</evidence>
<name>A0A2S8JIV9_RHOOP</name>
<sequence length="201" mass="20224">MINHRIGPFAAFAACALALTLTGCSESNSPSSVAATSPAAAATTSSSALESESAPIPTDASPKSSAASGSAKLTVTDVRVGEHEGFDRVVYELGGKGTPGWRVAYVDEAVQDGSGKTIPLSGNGILQVQIDGSAYPFDSDVEGYSGPNPVPGVPGGTVTEVNGALVFEGVTQSFIGVTQPGHPFTVSTLSDPTRVVVDVAK</sequence>
<protein>
    <recommendedName>
        <fullName evidence="2">AMIN-like domain-containing protein</fullName>
    </recommendedName>
</protein>
<dbReference type="AlphaFoldDB" id="A0A2S8JIV9"/>
<reference evidence="4" key="1">
    <citation type="submission" date="2018-02" db="EMBL/GenBank/DDBJ databases">
        <title>Draft genome sequencing of Rhodococcus opacus KU647198.</title>
        <authorList>
            <person name="Zheng B.-X."/>
        </authorList>
    </citation>
    <scope>NUCLEOTIDE SEQUENCE [LARGE SCALE GENOMIC DNA]</scope>
    <source>
        <strain evidence="4">04-OD7</strain>
    </source>
</reference>
<accession>A0A2S8JIV9</accession>
<dbReference type="EMBL" id="PUIO01000001">
    <property type="protein sequence ID" value="PQP26871.1"/>
    <property type="molecule type" value="Genomic_DNA"/>
</dbReference>
<gene>
    <name evidence="3" type="ORF">C5613_00850</name>
</gene>
<proteinExistence type="predicted"/>